<evidence type="ECO:0000313" key="1">
    <source>
        <dbReference type="EMBL" id="SOC34819.1"/>
    </source>
</evidence>
<sequence length="99" mass="11108">MSTEHRLSEVLTNKLGYYVPVSEIGYETIWLMKDEVDTQLIPKYLLDNLGDPIVADSASYTDANGNYYLLISVETGLPIPYEVCLVNDEIVSDFLDGID</sequence>
<proteinExistence type="predicted"/>
<dbReference type="Proteomes" id="UP000219252">
    <property type="component" value="Unassembled WGS sequence"/>
</dbReference>
<name>A0A285TZ09_9BACL</name>
<dbReference type="EMBL" id="OBQC01000001">
    <property type="protein sequence ID" value="SOC34819.1"/>
    <property type="molecule type" value="Genomic_DNA"/>
</dbReference>
<protein>
    <submittedName>
        <fullName evidence="1">Uncharacterized protein</fullName>
    </submittedName>
</protein>
<dbReference type="OrthoDB" id="2456430at2"/>
<dbReference type="AlphaFoldDB" id="A0A285TZ09"/>
<evidence type="ECO:0000313" key="2">
    <source>
        <dbReference type="Proteomes" id="UP000219252"/>
    </source>
</evidence>
<reference evidence="2" key="1">
    <citation type="submission" date="2017-08" db="EMBL/GenBank/DDBJ databases">
        <authorList>
            <person name="Varghese N."/>
            <person name="Submissions S."/>
        </authorList>
    </citation>
    <scope>NUCLEOTIDE SEQUENCE [LARGE SCALE GENOMIC DNA]</scope>
    <source>
        <strain evidence="2">JC23</strain>
    </source>
</reference>
<organism evidence="1 2">
    <name type="scientific">Ureibacillus acetophenoni</name>
    <dbReference type="NCBI Taxonomy" id="614649"/>
    <lineage>
        <taxon>Bacteria</taxon>
        <taxon>Bacillati</taxon>
        <taxon>Bacillota</taxon>
        <taxon>Bacilli</taxon>
        <taxon>Bacillales</taxon>
        <taxon>Caryophanaceae</taxon>
        <taxon>Ureibacillus</taxon>
    </lineage>
</organism>
<accession>A0A285TZ09</accession>
<keyword evidence="2" id="KW-1185">Reference proteome</keyword>
<gene>
    <name evidence="1" type="ORF">SAMN05877842_101112</name>
</gene>
<dbReference type="RefSeq" id="WP_097147680.1">
    <property type="nucleotide sequence ID" value="NZ_OBQC01000001.1"/>
</dbReference>